<organism evidence="1 2">
    <name type="scientific">Clostridium sartagoforme AAU1</name>
    <dbReference type="NCBI Taxonomy" id="1202534"/>
    <lineage>
        <taxon>Bacteria</taxon>
        <taxon>Bacillati</taxon>
        <taxon>Bacillota</taxon>
        <taxon>Clostridia</taxon>
        <taxon>Eubacteriales</taxon>
        <taxon>Clostridiaceae</taxon>
        <taxon>Clostridium</taxon>
    </lineage>
</organism>
<evidence type="ECO:0000313" key="1">
    <source>
        <dbReference type="EMBL" id="EOR19932.1"/>
    </source>
</evidence>
<dbReference type="EMBL" id="ASRV01000237">
    <property type="protein sequence ID" value="EOR19932.1"/>
    <property type="molecule type" value="Genomic_DNA"/>
</dbReference>
<dbReference type="Proteomes" id="UP000013988">
    <property type="component" value="Unassembled WGS sequence"/>
</dbReference>
<dbReference type="OrthoDB" id="1952652at2"/>
<dbReference type="PATRIC" id="fig|1202534.3.peg.3881"/>
<evidence type="ECO:0000313" key="2">
    <source>
        <dbReference type="Proteomes" id="UP000013988"/>
    </source>
</evidence>
<proteinExistence type="predicted"/>
<comment type="caution">
    <text evidence="1">The sequence shown here is derived from an EMBL/GenBank/DDBJ whole genome shotgun (WGS) entry which is preliminary data.</text>
</comment>
<sequence length="160" mass="19468">MIKIRFCNVLEGFNKYKYVELFPKEDKEIKIVEEDFINTLEEFFDLNSNEDKLIIDFYKNKLDHDSIKFIYDNIDSQERKLFNDILNEGSSNSIFFEIRDKKYIKLLTKLCTRELFFITFYFTKGPILVWGNYNFKFPIFYNDEKNIKEYIDIAKSNNLF</sequence>
<keyword evidence="2" id="KW-1185">Reference proteome</keyword>
<accession>R9BSF3</accession>
<dbReference type="AlphaFoldDB" id="R9BSF3"/>
<dbReference type="RefSeq" id="WP_016209096.1">
    <property type="nucleotide sequence ID" value="NZ_ASRV01000237.1"/>
</dbReference>
<name>R9BSF3_9CLOT</name>
<reference evidence="1 2" key="1">
    <citation type="submission" date="2013-03" db="EMBL/GenBank/DDBJ databases">
        <title>Whole genome shotgun sequencing of Clostridium sartagoforme AAU1.</title>
        <authorList>
            <person name="Joshi C.G."/>
            <person name="Duggirala S.M."/>
            <person name="Nathani N.M."/>
            <person name="Bhatt V.D."/>
            <person name="Patel A.K."/>
            <person name="Pandya P.R."/>
            <person name="KaPatel J.A."/>
        </authorList>
    </citation>
    <scope>NUCLEOTIDE SEQUENCE [LARGE SCALE GENOMIC DNA]</scope>
    <source>
        <strain evidence="1 2">AAU1</strain>
    </source>
</reference>
<gene>
    <name evidence="1" type="ORF">A500_19444</name>
</gene>
<protein>
    <submittedName>
        <fullName evidence="1">Uncharacterized protein</fullName>
    </submittedName>
</protein>